<evidence type="ECO:0000256" key="3">
    <source>
        <dbReference type="ARBA" id="ARBA00025768"/>
    </source>
</evidence>
<dbReference type="GO" id="GO:0006400">
    <property type="term" value="P:tRNA modification"/>
    <property type="evidence" value="ECO:0007669"/>
    <property type="project" value="UniProtKB-ARBA"/>
</dbReference>
<dbReference type="FunCoup" id="A0A1S3HG34">
    <property type="interactions" value="1173"/>
</dbReference>
<reference evidence="6" key="1">
    <citation type="submission" date="2025-08" db="UniProtKB">
        <authorList>
            <consortium name="RefSeq"/>
        </authorList>
    </citation>
    <scope>IDENTIFICATION</scope>
    <source>
        <tissue evidence="6">Gonads</tissue>
    </source>
</reference>
<dbReference type="InterPro" id="IPR027417">
    <property type="entry name" value="P-loop_NTPase"/>
</dbReference>
<dbReference type="GO" id="GO:0006357">
    <property type="term" value="P:regulation of transcription by RNA polymerase II"/>
    <property type="evidence" value="ECO:0007669"/>
    <property type="project" value="UniProtKB-ARBA"/>
</dbReference>
<dbReference type="PANTHER" id="PTHR12435">
    <property type="match status" value="1"/>
</dbReference>
<protein>
    <recommendedName>
        <fullName evidence="4">Protein KTI12 homolog</fullName>
    </recommendedName>
</protein>
<dbReference type="AlphaFoldDB" id="A0A1S3HG34"/>
<dbReference type="Proteomes" id="UP000085678">
    <property type="component" value="Unplaced"/>
</dbReference>
<evidence type="ECO:0000256" key="2">
    <source>
        <dbReference type="ARBA" id="ARBA00022840"/>
    </source>
</evidence>
<dbReference type="InParanoid" id="A0A1S3HG34"/>
<dbReference type="KEGG" id="lak:106154981"/>
<keyword evidence="5" id="KW-1185">Reference proteome</keyword>
<dbReference type="GO" id="GO:0005524">
    <property type="term" value="F:ATP binding"/>
    <property type="evidence" value="ECO:0007669"/>
    <property type="project" value="UniProtKB-KW"/>
</dbReference>
<organism evidence="5 6">
    <name type="scientific">Lingula anatina</name>
    <name type="common">Brachiopod</name>
    <name type="synonym">Lingula unguis</name>
    <dbReference type="NCBI Taxonomy" id="7574"/>
    <lineage>
        <taxon>Eukaryota</taxon>
        <taxon>Metazoa</taxon>
        <taxon>Spiralia</taxon>
        <taxon>Lophotrochozoa</taxon>
        <taxon>Brachiopoda</taxon>
        <taxon>Linguliformea</taxon>
        <taxon>Lingulata</taxon>
        <taxon>Lingulida</taxon>
        <taxon>Linguloidea</taxon>
        <taxon>Lingulidae</taxon>
        <taxon>Lingula</taxon>
    </lineage>
</organism>
<keyword evidence="1" id="KW-0547">Nucleotide-binding</keyword>
<sequence length="275" mass="31506">MPLVVMCGLPCSGKTTRTNQLKHYLESELSKAVHIIDDHAIGIDKNEIYAESKSEKDARSALKSAVQRKLSREDVLILDSLNYIKGYRYELFCLTKASQTPHAVIHCEIDPHQAAEWNKNRSEEDSYSQEILDALVMRFETPDSRSRWDSPLFTIHPTDELPYKEISDSLFQRKPPPPNLATVAQPLSSTNFLYELDRITQDVINVILDAQKTSVPGDKVAIPNAQEKVELFKHVTLAELQRTRRQFISYTKMHPMEDTSKIGNMFVQYLNKSIR</sequence>
<dbReference type="Pfam" id="PF08433">
    <property type="entry name" value="KTI12"/>
    <property type="match status" value="1"/>
</dbReference>
<evidence type="ECO:0000256" key="4">
    <source>
        <dbReference type="ARBA" id="ARBA00026170"/>
    </source>
</evidence>
<accession>A0A1S3HG34</accession>
<dbReference type="RefSeq" id="XP_013385017.1">
    <property type="nucleotide sequence ID" value="XM_013529563.1"/>
</dbReference>
<keyword evidence="2" id="KW-0067">ATP-binding</keyword>
<comment type="similarity">
    <text evidence="3">Belongs to the KTI12 family.</text>
</comment>
<evidence type="ECO:0000313" key="6">
    <source>
        <dbReference type="RefSeq" id="XP_013385017.1"/>
    </source>
</evidence>
<evidence type="ECO:0000256" key="1">
    <source>
        <dbReference type="ARBA" id="ARBA00022741"/>
    </source>
</evidence>
<dbReference type="Gene3D" id="3.40.50.300">
    <property type="entry name" value="P-loop containing nucleotide triphosphate hydrolases"/>
    <property type="match status" value="1"/>
</dbReference>
<gene>
    <name evidence="6" type="primary">LOC106154981</name>
</gene>
<dbReference type="InterPro" id="IPR013641">
    <property type="entry name" value="KTI12/PSTK"/>
</dbReference>
<name>A0A1S3HG34_LINAN</name>
<dbReference type="SUPFAM" id="SSF52540">
    <property type="entry name" value="P-loop containing nucleoside triphosphate hydrolases"/>
    <property type="match status" value="1"/>
</dbReference>
<evidence type="ECO:0000313" key="5">
    <source>
        <dbReference type="Proteomes" id="UP000085678"/>
    </source>
</evidence>
<dbReference type="GeneID" id="106154981"/>
<dbReference type="STRING" id="7574.A0A1S3HG34"/>
<proteinExistence type="inferred from homology"/>
<dbReference type="OrthoDB" id="9972657at2759"/>
<dbReference type="FunFam" id="3.40.50.300:FF:000827">
    <property type="entry name" value="KTI12 chromatin-associated homolog"/>
    <property type="match status" value="1"/>
</dbReference>